<gene>
    <name evidence="5" type="ORF">ACFSCT_03725</name>
</gene>
<accession>A0ABW4R3J0</accession>
<name>A0ABW4R3J0_9RHOB</name>
<sequence>MSLSHRMIQRAPRPGLRGLVDRLSAYRADGTGSANSRQAARPVLPLIVNFGPGYDIALGSGAASRHEAGFVAGLFAGPVNILTPAGAESVQVDLTPLGAACFWGGAGADLAGRMAGLDDMIGAEGARLRDRLAATDDWWLRLDLAEAFVAGRLRHRPSAAVLHACRRITRAGGDLRIGVLADEIGWSRRHLANRFRAEIGTTPKLLARLIRFDRAQRLSRGGSSGGWADIAAACGFTDQAHLVREFRALAGDSPGAWHHANRSAQVTKPQDGGR</sequence>
<proteinExistence type="predicted"/>
<evidence type="ECO:0000256" key="1">
    <source>
        <dbReference type="ARBA" id="ARBA00023015"/>
    </source>
</evidence>
<keyword evidence="3" id="KW-0804">Transcription</keyword>
<dbReference type="Pfam" id="PF12833">
    <property type="entry name" value="HTH_18"/>
    <property type="match status" value="1"/>
</dbReference>
<dbReference type="RefSeq" id="WP_379140188.1">
    <property type="nucleotide sequence ID" value="NZ_JBHUEN010000010.1"/>
</dbReference>
<dbReference type="Proteomes" id="UP001597213">
    <property type="component" value="Unassembled WGS sequence"/>
</dbReference>
<dbReference type="InterPro" id="IPR018060">
    <property type="entry name" value="HTH_AraC"/>
</dbReference>
<dbReference type="InterPro" id="IPR050204">
    <property type="entry name" value="AraC_XylS_family_regulators"/>
</dbReference>
<organism evidence="5 6">
    <name type="scientific">Paracoccus pacificus</name>
    <dbReference type="NCBI Taxonomy" id="1463598"/>
    <lineage>
        <taxon>Bacteria</taxon>
        <taxon>Pseudomonadati</taxon>
        <taxon>Pseudomonadota</taxon>
        <taxon>Alphaproteobacteria</taxon>
        <taxon>Rhodobacterales</taxon>
        <taxon>Paracoccaceae</taxon>
        <taxon>Paracoccus</taxon>
    </lineage>
</organism>
<dbReference type="EMBL" id="JBHUEN010000010">
    <property type="protein sequence ID" value="MFD1880822.1"/>
    <property type="molecule type" value="Genomic_DNA"/>
</dbReference>
<dbReference type="SUPFAM" id="SSF46689">
    <property type="entry name" value="Homeodomain-like"/>
    <property type="match status" value="1"/>
</dbReference>
<keyword evidence="6" id="KW-1185">Reference proteome</keyword>
<feature type="domain" description="HTH araC/xylS-type" evidence="4">
    <location>
        <begin position="158"/>
        <end position="260"/>
    </location>
</feature>
<evidence type="ECO:0000256" key="3">
    <source>
        <dbReference type="ARBA" id="ARBA00023163"/>
    </source>
</evidence>
<dbReference type="PANTHER" id="PTHR46796">
    <property type="entry name" value="HTH-TYPE TRANSCRIPTIONAL ACTIVATOR RHAS-RELATED"/>
    <property type="match status" value="1"/>
</dbReference>
<dbReference type="PANTHER" id="PTHR46796:SF15">
    <property type="entry name" value="BLL1074 PROTEIN"/>
    <property type="match status" value="1"/>
</dbReference>
<dbReference type="PROSITE" id="PS01124">
    <property type="entry name" value="HTH_ARAC_FAMILY_2"/>
    <property type="match status" value="1"/>
</dbReference>
<evidence type="ECO:0000256" key="2">
    <source>
        <dbReference type="ARBA" id="ARBA00023125"/>
    </source>
</evidence>
<dbReference type="SMART" id="SM00342">
    <property type="entry name" value="HTH_ARAC"/>
    <property type="match status" value="1"/>
</dbReference>
<evidence type="ECO:0000259" key="4">
    <source>
        <dbReference type="PROSITE" id="PS01124"/>
    </source>
</evidence>
<keyword evidence="2" id="KW-0238">DNA-binding</keyword>
<evidence type="ECO:0000313" key="5">
    <source>
        <dbReference type="EMBL" id="MFD1880822.1"/>
    </source>
</evidence>
<dbReference type="Gene3D" id="1.10.10.60">
    <property type="entry name" value="Homeodomain-like"/>
    <property type="match status" value="1"/>
</dbReference>
<comment type="caution">
    <text evidence="5">The sequence shown here is derived from an EMBL/GenBank/DDBJ whole genome shotgun (WGS) entry which is preliminary data.</text>
</comment>
<keyword evidence="1" id="KW-0805">Transcription regulation</keyword>
<evidence type="ECO:0000313" key="6">
    <source>
        <dbReference type="Proteomes" id="UP001597213"/>
    </source>
</evidence>
<reference evidence="6" key="1">
    <citation type="journal article" date="2019" name="Int. J. Syst. Evol. Microbiol.">
        <title>The Global Catalogue of Microorganisms (GCM) 10K type strain sequencing project: providing services to taxonomists for standard genome sequencing and annotation.</title>
        <authorList>
            <consortium name="The Broad Institute Genomics Platform"/>
            <consortium name="The Broad Institute Genome Sequencing Center for Infectious Disease"/>
            <person name="Wu L."/>
            <person name="Ma J."/>
        </authorList>
    </citation>
    <scope>NUCLEOTIDE SEQUENCE [LARGE SCALE GENOMIC DNA]</scope>
    <source>
        <strain evidence="6">CCUG 56029</strain>
    </source>
</reference>
<protein>
    <submittedName>
        <fullName evidence="5">Helix-turn-helix domain-containing protein</fullName>
    </submittedName>
</protein>
<dbReference type="InterPro" id="IPR009057">
    <property type="entry name" value="Homeodomain-like_sf"/>
</dbReference>